<dbReference type="SUPFAM" id="SSF52540">
    <property type="entry name" value="P-loop containing nucleoside triphosphate hydrolases"/>
    <property type="match status" value="1"/>
</dbReference>
<evidence type="ECO:0000313" key="9">
    <source>
        <dbReference type="Proteomes" id="UP001479436"/>
    </source>
</evidence>
<comment type="caution">
    <text evidence="8">The sequence shown here is derived from an EMBL/GenBank/DDBJ whole genome shotgun (WGS) entry which is preliminary data.</text>
</comment>
<keyword evidence="9" id="KW-1185">Reference proteome</keyword>
<evidence type="ECO:0000256" key="6">
    <source>
        <dbReference type="ARBA" id="ARBA00023134"/>
    </source>
</evidence>
<dbReference type="InterPro" id="IPR027417">
    <property type="entry name" value="P-loop_NTPase"/>
</dbReference>
<dbReference type="PANTHER" id="PTHR47560:SF1">
    <property type="entry name" value="EXPRESSED PROTEIN"/>
    <property type="match status" value="1"/>
</dbReference>
<dbReference type="CDD" id="cd01876">
    <property type="entry name" value="YihA_EngB"/>
    <property type="match status" value="1"/>
</dbReference>
<evidence type="ECO:0000256" key="2">
    <source>
        <dbReference type="ARBA" id="ARBA00009638"/>
    </source>
</evidence>
<keyword evidence="5" id="KW-0460">Magnesium</keyword>
<evidence type="ECO:0000313" key="8">
    <source>
        <dbReference type="EMBL" id="KAK9709425.1"/>
    </source>
</evidence>
<organism evidence="8 9">
    <name type="scientific">Basidiobolus ranarum</name>
    <dbReference type="NCBI Taxonomy" id="34480"/>
    <lineage>
        <taxon>Eukaryota</taxon>
        <taxon>Fungi</taxon>
        <taxon>Fungi incertae sedis</taxon>
        <taxon>Zoopagomycota</taxon>
        <taxon>Entomophthoromycotina</taxon>
        <taxon>Basidiobolomycetes</taxon>
        <taxon>Basidiobolales</taxon>
        <taxon>Basidiobolaceae</taxon>
        <taxon>Basidiobolus</taxon>
    </lineage>
</organism>
<evidence type="ECO:0000259" key="7">
    <source>
        <dbReference type="PROSITE" id="PS51706"/>
    </source>
</evidence>
<evidence type="ECO:0000256" key="3">
    <source>
        <dbReference type="ARBA" id="ARBA00022723"/>
    </source>
</evidence>
<protein>
    <recommendedName>
        <fullName evidence="7">EngB-type G domain-containing protein</fullName>
    </recommendedName>
</protein>
<dbReference type="InterPro" id="IPR006073">
    <property type="entry name" value="GTP-bd"/>
</dbReference>
<keyword evidence="6" id="KW-0342">GTP-binding</keyword>
<reference evidence="8 9" key="1">
    <citation type="submission" date="2023-04" db="EMBL/GenBank/DDBJ databases">
        <title>Genome of Basidiobolus ranarum AG-B5.</title>
        <authorList>
            <person name="Stajich J.E."/>
            <person name="Carter-House D."/>
            <person name="Gryganskyi A."/>
        </authorList>
    </citation>
    <scope>NUCLEOTIDE SEQUENCE [LARGE SCALE GENOMIC DNA]</scope>
    <source>
        <strain evidence="8 9">AG-B5</strain>
    </source>
</reference>
<dbReference type="NCBIfam" id="TIGR03598">
    <property type="entry name" value="GTPase_YsxC"/>
    <property type="match status" value="1"/>
</dbReference>
<dbReference type="InterPro" id="IPR019987">
    <property type="entry name" value="GTP-bd_ribosome_bio_YsxC"/>
</dbReference>
<comment type="cofactor">
    <cofactor evidence="1">
        <name>Mg(2+)</name>
        <dbReference type="ChEBI" id="CHEBI:18420"/>
    </cofactor>
</comment>
<keyword evidence="4" id="KW-0547">Nucleotide-binding</keyword>
<gene>
    <name evidence="8" type="ORF">K7432_009052</name>
</gene>
<sequence>MFSSLGFRKLTNGLSFTSRVVNLTIKTQPQVQTLKLSHTFRKPVYNTQAGRRPLFKRQEPESELADLNRIIPKKPRPAKKQAIKEEAKPKIKKRIEKKKEVPVEETRLVPIRVDEVAKKQAKRVEALGEDVSNRRKLRLIKPPVQLEDYITRLNLGVVKTGRFSQKSRAEYESRVMMPVLQFFAGAKDPASFPPESLPEVAFVGRSNVGKSSLINVLADSTAVRVSSKPGLTQQINFFTADDEFHIVDMPGYGFAYAKEEMRESWKNLIETYIAKRRTMKRLYILVDSRHGVKYIDKQFMEMVDS</sequence>
<evidence type="ECO:0000256" key="1">
    <source>
        <dbReference type="ARBA" id="ARBA00001946"/>
    </source>
</evidence>
<proteinExistence type="inferred from homology"/>
<dbReference type="Gene3D" id="3.40.50.300">
    <property type="entry name" value="P-loop containing nucleotide triphosphate hydrolases"/>
    <property type="match status" value="1"/>
</dbReference>
<evidence type="ECO:0000256" key="5">
    <source>
        <dbReference type="ARBA" id="ARBA00022842"/>
    </source>
</evidence>
<name>A0ABR2VXM9_9FUNG</name>
<accession>A0ABR2VXM9</accession>
<evidence type="ECO:0000256" key="4">
    <source>
        <dbReference type="ARBA" id="ARBA00022741"/>
    </source>
</evidence>
<dbReference type="PANTHER" id="PTHR47560">
    <property type="entry name" value="EXPRESSED PROTEIN"/>
    <property type="match status" value="1"/>
</dbReference>
<feature type="domain" description="EngB-type G" evidence="7">
    <location>
        <begin position="196"/>
        <end position="305"/>
    </location>
</feature>
<dbReference type="InterPro" id="IPR030393">
    <property type="entry name" value="G_ENGB_dom"/>
</dbReference>
<comment type="similarity">
    <text evidence="2">Belongs to the TRAFAC class TrmE-Era-EngA-EngB-Septin-like GTPase superfamily. EngB GTPase family.</text>
</comment>
<dbReference type="Pfam" id="PF01926">
    <property type="entry name" value="MMR_HSR1"/>
    <property type="match status" value="1"/>
</dbReference>
<keyword evidence="3" id="KW-0479">Metal-binding</keyword>
<dbReference type="EMBL" id="JASJQH010007411">
    <property type="protein sequence ID" value="KAK9709425.1"/>
    <property type="molecule type" value="Genomic_DNA"/>
</dbReference>
<dbReference type="PROSITE" id="PS51706">
    <property type="entry name" value="G_ENGB"/>
    <property type="match status" value="1"/>
</dbReference>
<dbReference type="Proteomes" id="UP001479436">
    <property type="component" value="Unassembled WGS sequence"/>
</dbReference>